<dbReference type="InterPro" id="IPR006675">
    <property type="entry name" value="HDIG_dom"/>
</dbReference>
<dbReference type="InterPro" id="IPR006674">
    <property type="entry name" value="HD_domain"/>
</dbReference>
<gene>
    <name evidence="12" type="ORF">A3I18_01210</name>
</gene>
<evidence type="ECO:0000313" key="13">
    <source>
        <dbReference type="Proteomes" id="UP000186545"/>
    </source>
</evidence>
<dbReference type="SMART" id="SM00471">
    <property type="entry name" value="HDc"/>
    <property type="match status" value="1"/>
</dbReference>
<dbReference type="InterPro" id="IPR002646">
    <property type="entry name" value="PolA_pol_head_dom"/>
</dbReference>
<evidence type="ECO:0000256" key="3">
    <source>
        <dbReference type="ARBA" id="ARBA00022694"/>
    </source>
</evidence>
<dbReference type="GO" id="GO:0000049">
    <property type="term" value="F:tRNA binding"/>
    <property type="evidence" value="ECO:0007669"/>
    <property type="project" value="TreeGrafter"/>
</dbReference>
<evidence type="ECO:0000256" key="10">
    <source>
        <dbReference type="SAM" id="MobiDB-lite"/>
    </source>
</evidence>
<dbReference type="CDD" id="cd05398">
    <property type="entry name" value="NT_ClassII-CCAase"/>
    <property type="match status" value="1"/>
</dbReference>
<dbReference type="Pfam" id="PF12627">
    <property type="entry name" value="PolyA_pol_RNAbd"/>
    <property type="match status" value="1"/>
</dbReference>
<dbReference type="Pfam" id="PF01966">
    <property type="entry name" value="HD"/>
    <property type="match status" value="1"/>
</dbReference>
<evidence type="ECO:0000256" key="8">
    <source>
        <dbReference type="ARBA" id="ARBA00022884"/>
    </source>
</evidence>
<dbReference type="PROSITE" id="PS51831">
    <property type="entry name" value="HD"/>
    <property type="match status" value="1"/>
</dbReference>
<dbReference type="GO" id="GO:0046872">
    <property type="term" value="F:metal ion binding"/>
    <property type="evidence" value="ECO:0007669"/>
    <property type="project" value="UniProtKB-KW"/>
</dbReference>
<evidence type="ECO:0000256" key="5">
    <source>
        <dbReference type="ARBA" id="ARBA00022723"/>
    </source>
</evidence>
<dbReference type="GO" id="GO:0016779">
    <property type="term" value="F:nucleotidyltransferase activity"/>
    <property type="evidence" value="ECO:0007669"/>
    <property type="project" value="UniProtKB-KW"/>
</dbReference>
<organism evidence="12 13">
    <name type="scientific">Candidatus Campbellbacteria bacterium RIFCSPLOWO2_02_FULL_35_11</name>
    <dbReference type="NCBI Taxonomy" id="1797581"/>
    <lineage>
        <taxon>Bacteria</taxon>
        <taxon>Candidatus Campbelliibacteriota</taxon>
    </lineage>
</organism>
<dbReference type="InterPro" id="IPR032810">
    <property type="entry name" value="CCA-adding_enz_C"/>
</dbReference>
<evidence type="ECO:0000256" key="2">
    <source>
        <dbReference type="ARBA" id="ARBA00022679"/>
    </source>
</evidence>
<evidence type="ECO:0000256" key="6">
    <source>
        <dbReference type="ARBA" id="ARBA00022741"/>
    </source>
</evidence>
<dbReference type="AlphaFoldDB" id="A0A1F5ETX0"/>
<dbReference type="NCBIfam" id="TIGR00277">
    <property type="entry name" value="HDIG"/>
    <property type="match status" value="1"/>
</dbReference>
<keyword evidence="7" id="KW-0460">Magnesium</keyword>
<dbReference type="PANTHER" id="PTHR46173:SF1">
    <property type="entry name" value="CCA TRNA NUCLEOTIDYLTRANSFERASE 1, MITOCHONDRIAL"/>
    <property type="match status" value="1"/>
</dbReference>
<keyword evidence="6" id="KW-0547">Nucleotide-binding</keyword>
<evidence type="ECO:0000256" key="4">
    <source>
        <dbReference type="ARBA" id="ARBA00022695"/>
    </source>
</evidence>
<dbReference type="SUPFAM" id="SSF81891">
    <property type="entry name" value="Poly A polymerase C-terminal region-like"/>
    <property type="match status" value="1"/>
</dbReference>
<protein>
    <recommendedName>
        <fullName evidence="11">HD domain-containing protein</fullName>
    </recommendedName>
</protein>
<dbReference type="Gene3D" id="1.10.3090.10">
    <property type="entry name" value="cca-adding enzyme, domain 2"/>
    <property type="match status" value="1"/>
</dbReference>
<accession>A0A1F5ETX0</accession>
<evidence type="ECO:0000256" key="9">
    <source>
        <dbReference type="RuleBase" id="RU003953"/>
    </source>
</evidence>
<feature type="domain" description="HD" evidence="11">
    <location>
        <begin position="252"/>
        <end position="374"/>
    </location>
</feature>
<proteinExistence type="inferred from homology"/>
<evidence type="ECO:0000259" key="11">
    <source>
        <dbReference type="PROSITE" id="PS51831"/>
    </source>
</evidence>
<dbReference type="Pfam" id="PF13735">
    <property type="entry name" value="tRNA_NucTran2_2"/>
    <property type="match status" value="1"/>
</dbReference>
<keyword evidence="4" id="KW-0548">Nucleotidyltransferase</keyword>
<sequence>MKKFDIPKEVSAVVETLNKANFEAYLVGGCVRDLILGKEPKDWDVTTNATPEQIQNIFEHTFYENTFGTVGVVNDDTEDPKLKTVEVTPYRLESEYSDSRRPDSVKFSDKLEDDLKRRDFTMNAIAYSPEKKELIDLYDGQKDIKEKIIRTVGKAEERFGEDALRILRAVRFQAELGFEIEKETKNAIQKTAETLQKISAERIRDEFVKIVMSKNPMKGVESAYDLKIFKYIIPELEEGIGSDQKGAHIYTIWEHNLRALQHSADREWPLHVRLAALLHDVGKPATKRFDKIKKENTFYGHEVVGARMTEKILKRLKFPNEIVEVVTKLVRNHLFFSDVEKITLSAVRRIIKNVGPESVWDLMSVRSCDRIGMGRPVEAPYRLRKYHSMIEEAMKDPVSVGMLKINGNDIMKNLGEKPGPKIGFTLHALLEEVLDDPKLNTTEYLEKRARELLKLPENELRKLGEAGKEKKEDEEAKEVGEIRKKFGVK</sequence>
<dbReference type="InterPro" id="IPR003607">
    <property type="entry name" value="HD/PDEase_dom"/>
</dbReference>
<keyword evidence="5" id="KW-0479">Metal-binding</keyword>
<dbReference type="Proteomes" id="UP000186545">
    <property type="component" value="Unassembled WGS sequence"/>
</dbReference>
<comment type="similarity">
    <text evidence="9">Belongs to the tRNA nucleotidyltransferase/poly(A) polymerase family.</text>
</comment>
<feature type="region of interest" description="Disordered" evidence="10">
    <location>
        <begin position="460"/>
        <end position="489"/>
    </location>
</feature>
<keyword evidence="3" id="KW-0819">tRNA processing</keyword>
<name>A0A1F5ETX0_9BACT</name>
<comment type="cofactor">
    <cofactor evidence="1">
        <name>Mg(2+)</name>
        <dbReference type="ChEBI" id="CHEBI:18420"/>
    </cofactor>
</comment>
<evidence type="ECO:0000313" key="12">
    <source>
        <dbReference type="EMBL" id="OGD70841.1"/>
    </source>
</evidence>
<dbReference type="SUPFAM" id="SSF81301">
    <property type="entry name" value="Nucleotidyltransferase"/>
    <property type="match status" value="1"/>
</dbReference>
<evidence type="ECO:0000256" key="7">
    <source>
        <dbReference type="ARBA" id="ARBA00022842"/>
    </source>
</evidence>
<dbReference type="Gene3D" id="1.10.246.80">
    <property type="match status" value="1"/>
</dbReference>
<evidence type="ECO:0000256" key="1">
    <source>
        <dbReference type="ARBA" id="ARBA00001946"/>
    </source>
</evidence>
<dbReference type="EMBL" id="MFAD01000003">
    <property type="protein sequence ID" value="OGD70841.1"/>
    <property type="molecule type" value="Genomic_DNA"/>
</dbReference>
<dbReference type="CDD" id="cd00077">
    <property type="entry name" value="HDc"/>
    <property type="match status" value="1"/>
</dbReference>
<comment type="caution">
    <text evidence="12">The sequence shown here is derived from an EMBL/GenBank/DDBJ whole genome shotgun (WGS) entry which is preliminary data.</text>
</comment>
<dbReference type="GO" id="GO:0008033">
    <property type="term" value="P:tRNA processing"/>
    <property type="evidence" value="ECO:0007669"/>
    <property type="project" value="UniProtKB-KW"/>
</dbReference>
<dbReference type="Pfam" id="PF01743">
    <property type="entry name" value="PolyA_pol"/>
    <property type="match status" value="1"/>
</dbReference>
<dbReference type="Gene3D" id="3.30.460.10">
    <property type="entry name" value="Beta Polymerase, domain 2"/>
    <property type="match status" value="1"/>
</dbReference>
<dbReference type="InterPro" id="IPR050264">
    <property type="entry name" value="Bact_CCA-adding_enz_type3_sf"/>
</dbReference>
<dbReference type="PANTHER" id="PTHR46173">
    <property type="entry name" value="CCA TRNA NUCLEOTIDYLTRANSFERASE 1, MITOCHONDRIAL"/>
    <property type="match status" value="1"/>
</dbReference>
<keyword evidence="8 9" id="KW-0694">RNA-binding</keyword>
<dbReference type="GO" id="GO:0000166">
    <property type="term" value="F:nucleotide binding"/>
    <property type="evidence" value="ECO:0007669"/>
    <property type="project" value="UniProtKB-KW"/>
</dbReference>
<dbReference type="InterPro" id="IPR032828">
    <property type="entry name" value="PolyA_RNA-bd"/>
</dbReference>
<reference evidence="12 13" key="1">
    <citation type="journal article" date="2016" name="Nat. Commun.">
        <title>Thousands of microbial genomes shed light on interconnected biogeochemical processes in an aquifer system.</title>
        <authorList>
            <person name="Anantharaman K."/>
            <person name="Brown C.T."/>
            <person name="Hug L.A."/>
            <person name="Sharon I."/>
            <person name="Castelle C.J."/>
            <person name="Probst A.J."/>
            <person name="Thomas B.C."/>
            <person name="Singh A."/>
            <person name="Wilkins M.J."/>
            <person name="Karaoz U."/>
            <person name="Brodie E.L."/>
            <person name="Williams K.H."/>
            <person name="Hubbard S.S."/>
            <person name="Banfield J.F."/>
        </authorList>
    </citation>
    <scope>NUCLEOTIDE SEQUENCE [LARGE SCALE GENOMIC DNA]</scope>
</reference>
<keyword evidence="2 9" id="KW-0808">Transferase</keyword>
<dbReference type="InterPro" id="IPR043519">
    <property type="entry name" value="NT_sf"/>
</dbReference>